<gene>
    <name evidence="3" type="ORF">ACFY8O_29535</name>
</gene>
<feature type="transmembrane region" description="Helical" evidence="2">
    <location>
        <begin position="58"/>
        <end position="80"/>
    </location>
</feature>
<organism evidence="3 4">
    <name type="scientific">Streptomyces argenteolus</name>
    <dbReference type="NCBI Taxonomy" id="67274"/>
    <lineage>
        <taxon>Bacteria</taxon>
        <taxon>Bacillati</taxon>
        <taxon>Actinomycetota</taxon>
        <taxon>Actinomycetes</taxon>
        <taxon>Kitasatosporales</taxon>
        <taxon>Streptomycetaceae</taxon>
        <taxon>Streptomyces</taxon>
    </lineage>
</organism>
<reference evidence="3 4" key="1">
    <citation type="submission" date="2024-10" db="EMBL/GenBank/DDBJ databases">
        <title>The Natural Products Discovery Center: Release of the First 8490 Sequenced Strains for Exploring Actinobacteria Biosynthetic Diversity.</title>
        <authorList>
            <person name="Kalkreuter E."/>
            <person name="Kautsar S.A."/>
            <person name="Yang D."/>
            <person name="Bader C.D."/>
            <person name="Teijaro C.N."/>
            <person name="Fluegel L."/>
            <person name="Davis C.M."/>
            <person name="Simpson J.R."/>
            <person name="Lauterbach L."/>
            <person name="Steele A.D."/>
            <person name="Gui C."/>
            <person name="Meng S."/>
            <person name="Li G."/>
            <person name="Viehrig K."/>
            <person name="Ye F."/>
            <person name="Su P."/>
            <person name="Kiefer A.F."/>
            <person name="Nichols A."/>
            <person name="Cepeda A.J."/>
            <person name="Yan W."/>
            <person name="Fan B."/>
            <person name="Jiang Y."/>
            <person name="Adhikari A."/>
            <person name="Zheng C.-J."/>
            <person name="Schuster L."/>
            <person name="Cowan T.M."/>
            <person name="Smanski M.J."/>
            <person name="Chevrette M.G."/>
            <person name="De Carvalho L.P.S."/>
            <person name="Shen B."/>
        </authorList>
    </citation>
    <scope>NUCLEOTIDE SEQUENCE [LARGE SCALE GENOMIC DNA]</scope>
    <source>
        <strain evidence="3 4">NPDC012540</strain>
    </source>
</reference>
<evidence type="ECO:0000256" key="2">
    <source>
        <dbReference type="SAM" id="Phobius"/>
    </source>
</evidence>
<evidence type="ECO:0000256" key="1">
    <source>
        <dbReference type="SAM" id="MobiDB-lite"/>
    </source>
</evidence>
<dbReference type="RefSeq" id="WP_387907674.1">
    <property type="nucleotide sequence ID" value="NZ_JBIBEG010000010.1"/>
</dbReference>
<feature type="region of interest" description="Disordered" evidence="1">
    <location>
        <begin position="158"/>
        <end position="179"/>
    </location>
</feature>
<sequence>MSGLFNVLVIVAVVALVVTRQLSARRVGDDERWWVLPAVLLLVALCDDGTIDPRHEALSVVLLGAGIVVGLVTGAGWGWTSRLWLQPDRSVWSRATKATAFVWAGGVGGRVLLAGGALLLGVHQGSAALLLSLAAMLLARSGVLAMRARDIRELHEGPAGAAPADIPWGAEETMPKGRA</sequence>
<feature type="transmembrane region" description="Helical" evidence="2">
    <location>
        <begin position="127"/>
        <end position="146"/>
    </location>
</feature>
<proteinExistence type="predicted"/>
<keyword evidence="2" id="KW-0472">Membrane</keyword>
<dbReference type="EMBL" id="JBIBEG010000010">
    <property type="protein sequence ID" value="MFF5900048.1"/>
    <property type="molecule type" value="Genomic_DNA"/>
</dbReference>
<protein>
    <submittedName>
        <fullName evidence="3">DUF1453 domain-containing protein</fullName>
    </submittedName>
</protein>
<dbReference type="Proteomes" id="UP001602322">
    <property type="component" value="Unassembled WGS sequence"/>
</dbReference>
<keyword evidence="2" id="KW-1133">Transmembrane helix</keyword>
<feature type="transmembrane region" description="Helical" evidence="2">
    <location>
        <begin position="100"/>
        <end position="120"/>
    </location>
</feature>
<evidence type="ECO:0000313" key="4">
    <source>
        <dbReference type="Proteomes" id="UP001602322"/>
    </source>
</evidence>
<name>A0ABW6XE78_9ACTN</name>
<accession>A0ABW6XE78</accession>
<evidence type="ECO:0000313" key="3">
    <source>
        <dbReference type="EMBL" id="MFF5900048.1"/>
    </source>
</evidence>
<keyword evidence="4" id="KW-1185">Reference proteome</keyword>
<keyword evidence="2" id="KW-0812">Transmembrane</keyword>
<comment type="caution">
    <text evidence="3">The sequence shown here is derived from an EMBL/GenBank/DDBJ whole genome shotgun (WGS) entry which is preliminary data.</text>
</comment>